<gene>
    <name evidence="3" type="ORF">Salat_2574600</name>
</gene>
<reference evidence="3" key="1">
    <citation type="submission" date="2020-06" db="EMBL/GenBank/DDBJ databases">
        <authorList>
            <person name="Li T."/>
            <person name="Hu X."/>
            <person name="Zhang T."/>
            <person name="Song X."/>
            <person name="Zhang H."/>
            <person name="Dai N."/>
            <person name="Sheng W."/>
            <person name="Hou X."/>
            <person name="Wei L."/>
        </authorList>
    </citation>
    <scope>NUCLEOTIDE SEQUENCE</scope>
    <source>
        <strain evidence="3">3651</strain>
        <tissue evidence="3">Leaf</tissue>
    </source>
</reference>
<dbReference type="Proteomes" id="UP001293254">
    <property type="component" value="Unassembled WGS sequence"/>
</dbReference>
<feature type="transmembrane region" description="Helical" evidence="2">
    <location>
        <begin position="44"/>
        <end position="65"/>
    </location>
</feature>
<name>A0AAE1XT10_9LAMI</name>
<accession>A0AAE1XT10</accession>
<feature type="region of interest" description="Disordered" evidence="1">
    <location>
        <begin position="82"/>
        <end position="103"/>
    </location>
</feature>
<sequence length="119" mass="12814">MDVPSLVDAPTLLLLPQALPTLLVLTTCHLVLTDIEALCGLQLLFIWGYPMGATLSSSLSARFLLHILDDTLFYTPSITSNCRPPPATSSPTQQRTIPTPTITPSATTEKFYLLPASSS</sequence>
<keyword evidence="2" id="KW-0812">Transmembrane</keyword>
<evidence type="ECO:0000256" key="1">
    <source>
        <dbReference type="SAM" id="MobiDB-lite"/>
    </source>
</evidence>
<evidence type="ECO:0000313" key="4">
    <source>
        <dbReference type="Proteomes" id="UP001293254"/>
    </source>
</evidence>
<keyword evidence="2" id="KW-1133">Transmembrane helix</keyword>
<feature type="transmembrane region" description="Helical" evidence="2">
    <location>
        <begin position="12"/>
        <end position="32"/>
    </location>
</feature>
<feature type="compositionally biased region" description="Low complexity" evidence="1">
    <location>
        <begin position="89"/>
        <end position="103"/>
    </location>
</feature>
<keyword evidence="4" id="KW-1185">Reference proteome</keyword>
<evidence type="ECO:0000313" key="3">
    <source>
        <dbReference type="EMBL" id="KAK4417489.1"/>
    </source>
</evidence>
<evidence type="ECO:0000256" key="2">
    <source>
        <dbReference type="SAM" id="Phobius"/>
    </source>
</evidence>
<proteinExistence type="predicted"/>
<keyword evidence="2" id="KW-0472">Membrane</keyword>
<comment type="caution">
    <text evidence="3">The sequence shown here is derived from an EMBL/GenBank/DDBJ whole genome shotgun (WGS) entry which is preliminary data.</text>
</comment>
<reference evidence="3" key="2">
    <citation type="journal article" date="2024" name="Plant">
        <title>Genomic evolution and insights into agronomic trait innovations of Sesamum species.</title>
        <authorList>
            <person name="Miao H."/>
            <person name="Wang L."/>
            <person name="Qu L."/>
            <person name="Liu H."/>
            <person name="Sun Y."/>
            <person name="Le M."/>
            <person name="Wang Q."/>
            <person name="Wei S."/>
            <person name="Zheng Y."/>
            <person name="Lin W."/>
            <person name="Duan Y."/>
            <person name="Cao H."/>
            <person name="Xiong S."/>
            <person name="Wang X."/>
            <person name="Wei L."/>
            <person name="Li C."/>
            <person name="Ma Q."/>
            <person name="Ju M."/>
            <person name="Zhao R."/>
            <person name="Li G."/>
            <person name="Mu C."/>
            <person name="Tian Q."/>
            <person name="Mei H."/>
            <person name="Zhang T."/>
            <person name="Gao T."/>
            <person name="Zhang H."/>
        </authorList>
    </citation>
    <scope>NUCLEOTIDE SEQUENCE</scope>
    <source>
        <strain evidence="3">3651</strain>
    </source>
</reference>
<organism evidence="3 4">
    <name type="scientific">Sesamum alatum</name>
    <dbReference type="NCBI Taxonomy" id="300844"/>
    <lineage>
        <taxon>Eukaryota</taxon>
        <taxon>Viridiplantae</taxon>
        <taxon>Streptophyta</taxon>
        <taxon>Embryophyta</taxon>
        <taxon>Tracheophyta</taxon>
        <taxon>Spermatophyta</taxon>
        <taxon>Magnoliopsida</taxon>
        <taxon>eudicotyledons</taxon>
        <taxon>Gunneridae</taxon>
        <taxon>Pentapetalae</taxon>
        <taxon>asterids</taxon>
        <taxon>lamiids</taxon>
        <taxon>Lamiales</taxon>
        <taxon>Pedaliaceae</taxon>
        <taxon>Sesamum</taxon>
    </lineage>
</organism>
<dbReference type="EMBL" id="JACGWO010000010">
    <property type="protein sequence ID" value="KAK4417489.1"/>
    <property type="molecule type" value="Genomic_DNA"/>
</dbReference>
<protein>
    <submittedName>
        <fullName evidence="3">Uncharacterized protein</fullName>
    </submittedName>
</protein>
<dbReference type="AlphaFoldDB" id="A0AAE1XT10"/>